<evidence type="ECO:0000259" key="4">
    <source>
        <dbReference type="Pfam" id="PF17775"/>
    </source>
</evidence>
<organism evidence="5 6">
    <name type="scientific">Photobacterium leiognathi lrivu.4.1</name>
    <dbReference type="NCBI Taxonomy" id="1248232"/>
    <lineage>
        <taxon>Bacteria</taxon>
        <taxon>Pseudomonadati</taxon>
        <taxon>Pseudomonadota</taxon>
        <taxon>Gammaproteobacteria</taxon>
        <taxon>Vibrionales</taxon>
        <taxon>Vibrionaceae</taxon>
        <taxon>Photobacterium</taxon>
    </lineage>
</organism>
<dbReference type="Pfam" id="PF17775">
    <property type="entry name" value="YchJ_M-like"/>
    <property type="match status" value="1"/>
</dbReference>
<sequence length="174" mass="19381">MSKHTSQCPCGSNKPLIECCKPIHLDHAKALHPEQLMRARYSAHVLGLVDFVVQTYHPSCEAEQHRDAIAESVNLKWLGLDVLNSDIAESGEGFVEFKAMYKEAGSEYILQERSRFLKEEINGQSCWFYIDGEYPEPPPVEQAAPPAPVKSKKTVGRNDPCPCGSGKKFKKCCG</sequence>
<dbReference type="RefSeq" id="WP_023932946.1">
    <property type="nucleotide sequence ID" value="NZ_DF196819.1"/>
</dbReference>
<protein>
    <recommendedName>
        <fullName evidence="2">UPF0225 protein PLEI_1954</fullName>
    </recommendedName>
</protein>
<evidence type="ECO:0000256" key="1">
    <source>
        <dbReference type="ARBA" id="ARBA00010839"/>
    </source>
</evidence>
<dbReference type="eggNOG" id="COG3012">
    <property type="taxonomic scope" value="Bacteria"/>
</dbReference>
<proteinExistence type="inferred from homology"/>
<dbReference type="PANTHER" id="PTHR33747">
    <property type="entry name" value="UPF0225 PROTEIN SCO1677"/>
    <property type="match status" value="1"/>
</dbReference>
<dbReference type="InterPro" id="IPR032710">
    <property type="entry name" value="NTF2-like_dom_sf"/>
</dbReference>
<dbReference type="HOGENOM" id="CLU_099590_0_0_6"/>
<evidence type="ECO:0000256" key="2">
    <source>
        <dbReference type="HAMAP-Rule" id="MF_00612"/>
    </source>
</evidence>
<evidence type="ECO:0000313" key="5">
    <source>
        <dbReference type="EMBL" id="GAD30299.1"/>
    </source>
</evidence>
<dbReference type="InterPro" id="IPR048469">
    <property type="entry name" value="YchJ-like_M"/>
</dbReference>
<comment type="similarity">
    <text evidence="1 2">Belongs to the UPF0225 family.</text>
</comment>
<gene>
    <name evidence="5" type="ORF">PLEI_1954</name>
</gene>
<reference evidence="6" key="1">
    <citation type="submission" date="2012-12" db="EMBL/GenBank/DDBJ databases">
        <title>Genome Sequence of Photobacterium leiognathi lrivu.4.1.</title>
        <authorList>
            <person name="Urbanczyk H."/>
            <person name="Ogura Y."/>
            <person name="Hayashi T."/>
            <person name="Dunlap P.V."/>
        </authorList>
    </citation>
    <scope>NUCLEOTIDE SEQUENCE [LARGE SCALE GENOMIC DNA]</scope>
    <source>
        <strain evidence="6">lrivu.4.1</strain>
    </source>
</reference>
<dbReference type="InterPro" id="IPR004027">
    <property type="entry name" value="SEC_C_motif"/>
</dbReference>
<dbReference type="PANTHER" id="PTHR33747:SF1">
    <property type="entry name" value="ADENYLATE CYCLASE-ASSOCIATED CAP C-TERMINAL DOMAIN-CONTAINING PROTEIN"/>
    <property type="match status" value="1"/>
</dbReference>
<accession>A0A0U1P6W7</accession>
<dbReference type="HAMAP" id="MF_00612">
    <property type="entry name" value="UPF0225"/>
    <property type="match status" value="1"/>
</dbReference>
<dbReference type="NCBIfam" id="NF002449">
    <property type="entry name" value="PRK01617.1"/>
    <property type="match status" value="1"/>
</dbReference>
<dbReference type="Gene3D" id="3.10.450.50">
    <property type="match status" value="1"/>
</dbReference>
<dbReference type="Pfam" id="PF02810">
    <property type="entry name" value="SEC-C"/>
    <property type="match status" value="1"/>
</dbReference>
<evidence type="ECO:0000256" key="3">
    <source>
        <dbReference type="SAM" id="MobiDB-lite"/>
    </source>
</evidence>
<dbReference type="AlphaFoldDB" id="A0A0U1P6W7"/>
<dbReference type="Proteomes" id="UP000030675">
    <property type="component" value="Unassembled WGS sequence"/>
</dbReference>
<feature type="domain" description="YchJ-like middle NTF2-like" evidence="4">
    <location>
        <begin position="33"/>
        <end position="132"/>
    </location>
</feature>
<dbReference type="NCBIfam" id="NF002592">
    <property type="entry name" value="PRK02250.1"/>
    <property type="match status" value="1"/>
</dbReference>
<name>A0A0U1P6W7_PHOLE</name>
<dbReference type="SUPFAM" id="SSF103642">
    <property type="entry name" value="Sec-C motif"/>
    <property type="match status" value="1"/>
</dbReference>
<feature type="compositionally biased region" description="Pro residues" evidence="3">
    <location>
        <begin position="139"/>
        <end position="148"/>
    </location>
</feature>
<evidence type="ECO:0000313" key="6">
    <source>
        <dbReference type="Proteomes" id="UP000030675"/>
    </source>
</evidence>
<feature type="region of interest" description="Disordered" evidence="3">
    <location>
        <begin position="139"/>
        <end position="167"/>
    </location>
</feature>
<dbReference type="InterPro" id="IPR023006">
    <property type="entry name" value="YchJ-like"/>
</dbReference>
<dbReference type="SUPFAM" id="SSF54427">
    <property type="entry name" value="NTF2-like"/>
    <property type="match status" value="1"/>
</dbReference>
<dbReference type="EMBL" id="DF196819">
    <property type="protein sequence ID" value="GAD30299.1"/>
    <property type="molecule type" value="Genomic_DNA"/>
</dbReference>